<sequence>MKVWNMKMLAGFPTEMKLTEFWMTIMENFVKTIPLDMLLGFFKDYKKIIINMKQELVLIRASNDLDGVLFKDDLEIEVTTNEIPAITFDKIYWKIPHILVDIPQQLALTKILETNKDILIGFRSWEIIELNY</sequence>
<feature type="domain" description="Double jelly roll-like" evidence="1">
    <location>
        <begin position="29"/>
        <end position="129"/>
    </location>
</feature>
<dbReference type="OrthoDB" id="6761856at2759"/>
<keyword evidence="3" id="KW-1185">Reference proteome</keyword>
<dbReference type="Proteomes" id="UP001152799">
    <property type="component" value="Chromosome 9"/>
</dbReference>
<evidence type="ECO:0000313" key="3">
    <source>
        <dbReference type="Proteomes" id="UP001152799"/>
    </source>
</evidence>
<dbReference type="Pfam" id="PF21738">
    <property type="entry name" value="DJR-like_dom"/>
    <property type="match status" value="1"/>
</dbReference>
<proteinExistence type="predicted"/>
<accession>A0A9N9N362</accession>
<reference evidence="2" key="1">
    <citation type="submission" date="2022-01" db="EMBL/GenBank/DDBJ databases">
        <authorList>
            <person name="King R."/>
        </authorList>
    </citation>
    <scope>NUCLEOTIDE SEQUENCE</scope>
</reference>
<protein>
    <recommendedName>
        <fullName evidence="1">Double jelly roll-like domain-containing protein</fullName>
    </recommendedName>
</protein>
<organism evidence="2 3">
    <name type="scientific">Ceutorhynchus assimilis</name>
    <name type="common">cabbage seed weevil</name>
    <dbReference type="NCBI Taxonomy" id="467358"/>
    <lineage>
        <taxon>Eukaryota</taxon>
        <taxon>Metazoa</taxon>
        <taxon>Ecdysozoa</taxon>
        <taxon>Arthropoda</taxon>
        <taxon>Hexapoda</taxon>
        <taxon>Insecta</taxon>
        <taxon>Pterygota</taxon>
        <taxon>Neoptera</taxon>
        <taxon>Endopterygota</taxon>
        <taxon>Coleoptera</taxon>
        <taxon>Polyphaga</taxon>
        <taxon>Cucujiformia</taxon>
        <taxon>Curculionidae</taxon>
        <taxon>Ceutorhynchinae</taxon>
        <taxon>Ceutorhynchus</taxon>
    </lineage>
</organism>
<dbReference type="InterPro" id="IPR049512">
    <property type="entry name" value="DJR-like_dom"/>
</dbReference>
<name>A0A9N9N362_9CUCU</name>
<evidence type="ECO:0000313" key="2">
    <source>
        <dbReference type="EMBL" id="CAG9773387.1"/>
    </source>
</evidence>
<dbReference type="PANTHER" id="PTHR36159:SF1">
    <property type="entry name" value="RETROVIRUS-RELATED POL POLYPROTEIN FROM TRANSPOSON 412-LIKE PROTEIN"/>
    <property type="match status" value="1"/>
</dbReference>
<dbReference type="AlphaFoldDB" id="A0A9N9N362"/>
<gene>
    <name evidence="2" type="ORF">CEUTPL_LOCUS13778</name>
</gene>
<dbReference type="EMBL" id="OU892285">
    <property type="protein sequence ID" value="CAG9773387.1"/>
    <property type="molecule type" value="Genomic_DNA"/>
</dbReference>
<evidence type="ECO:0000259" key="1">
    <source>
        <dbReference type="Pfam" id="PF21738"/>
    </source>
</evidence>
<dbReference type="PANTHER" id="PTHR36159">
    <property type="entry name" value="PROTEIN CBG23766"/>
    <property type="match status" value="1"/>
</dbReference>